<keyword evidence="2" id="KW-0418">Kinase</keyword>
<evidence type="ECO:0000256" key="1">
    <source>
        <dbReference type="SAM" id="SignalP"/>
    </source>
</evidence>
<keyword evidence="1" id="KW-0732">Signal</keyword>
<proteinExistence type="predicted"/>
<feature type="chain" id="PRO_5045772535" evidence="1">
    <location>
        <begin position="31"/>
        <end position="152"/>
    </location>
</feature>
<sequence>MPSRDVLLPRLAVLLALCAGFLAAPLPARAQSPVTPERPRIYCPLPEHGIWINDRARPKELTRLEVETRCENNQVHARVRAFTSCIPRDCKWGWTTAEFRDGGGLRATLIGFYMTKLLEIRGAGDRLDAKITEVSHDAERTRTEETYSLRRK</sequence>
<comment type="caution">
    <text evidence="2">The sequence shown here is derived from an EMBL/GenBank/DDBJ whole genome shotgun (WGS) entry which is preliminary data.</text>
</comment>
<evidence type="ECO:0000313" key="2">
    <source>
        <dbReference type="EMBL" id="MFD1697201.1"/>
    </source>
</evidence>
<protein>
    <submittedName>
        <fullName evidence="2">Serine/threonine protein kinase</fullName>
    </submittedName>
</protein>
<dbReference type="RefSeq" id="WP_208998840.1">
    <property type="nucleotide sequence ID" value="NZ_JBHUFA010000015.1"/>
</dbReference>
<reference evidence="3" key="1">
    <citation type="journal article" date="2019" name="Int. J. Syst. Evol. Microbiol.">
        <title>The Global Catalogue of Microorganisms (GCM) 10K type strain sequencing project: providing services to taxonomists for standard genome sequencing and annotation.</title>
        <authorList>
            <consortium name="The Broad Institute Genomics Platform"/>
            <consortium name="The Broad Institute Genome Sequencing Center for Infectious Disease"/>
            <person name="Wu L."/>
            <person name="Ma J."/>
        </authorList>
    </citation>
    <scope>NUCLEOTIDE SEQUENCE [LARGE SCALE GENOMIC DNA]</scope>
    <source>
        <strain evidence="3">JCM 3369</strain>
    </source>
</reference>
<accession>A0ABW4K188</accession>
<gene>
    <name evidence="2" type="ORF">ACFSC7_16915</name>
</gene>
<organism evidence="2 3">
    <name type="scientific">Roseibium aestuarii</name>
    <dbReference type="NCBI Taxonomy" id="2600299"/>
    <lineage>
        <taxon>Bacteria</taxon>
        <taxon>Pseudomonadati</taxon>
        <taxon>Pseudomonadota</taxon>
        <taxon>Alphaproteobacteria</taxon>
        <taxon>Hyphomicrobiales</taxon>
        <taxon>Stappiaceae</taxon>
        <taxon>Roseibium</taxon>
    </lineage>
</organism>
<dbReference type="Proteomes" id="UP001597327">
    <property type="component" value="Unassembled WGS sequence"/>
</dbReference>
<keyword evidence="2" id="KW-0808">Transferase</keyword>
<evidence type="ECO:0000313" key="3">
    <source>
        <dbReference type="Proteomes" id="UP001597327"/>
    </source>
</evidence>
<keyword evidence="3" id="KW-1185">Reference proteome</keyword>
<feature type="signal peptide" evidence="1">
    <location>
        <begin position="1"/>
        <end position="30"/>
    </location>
</feature>
<name>A0ABW4K188_9HYPH</name>
<dbReference type="EMBL" id="JBHUFA010000015">
    <property type="protein sequence ID" value="MFD1697201.1"/>
    <property type="molecule type" value="Genomic_DNA"/>
</dbReference>
<dbReference type="GO" id="GO:0004674">
    <property type="term" value="F:protein serine/threonine kinase activity"/>
    <property type="evidence" value="ECO:0007669"/>
    <property type="project" value="UniProtKB-KW"/>
</dbReference>
<keyword evidence="2" id="KW-0723">Serine/threonine-protein kinase</keyword>